<sequence length="125" mass="14381">MISESNTSDFEEGTFFLYDLKVEVIAPEGSKIWCNAKVGDYFEVKGELLHFREDMPFSLYNLAALLPLLPAKQRQVDKNDWMFTDTDIACTDPNCPTRFRITRTGLRKFRHDDTTAVSQSFSTLD</sequence>
<reference evidence="3" key="3">
    <citation type="submission" date="2014-09" db="EMBL/GenBank/DDBJ databases">
        <authorList>
            <person name="Illeghems K.G."/>
        </authorList>
    </citation>
    <scope>NUCLEOTIDE SEQUENCE [LARGE SCALE GENOMIC DNA]</scope>
    <source>
        <strain evidence="3">108B</strain>
    </source>
</reference>
<dbReference type="PATRIC" id="fig|446692.3.peg.1339"/>
<dbReference type="NCBIfam" id="TIGR04076">
    <property type="entry name" value="TIGR04076 family protein"/>
    <property type="match status" value="1"/>
</dbReference>
<dbReference type="EMBL" id="JOOZ01000029">
    <property type="protein sequence ID" value="OUL66485.1"/>
    <property type="molecule type" value="Genomic_DNA"/>
</dbReference>
<accession>A0A0U5EST6</accession>
<evidence type="ECO:0000313" key="2">
    <source>
        <dbReference type="EMBL" id="OUL66485.1"/>
    </source>
</evidence>
<name>A0A0U5EST6_9PROT</name>
<protein>
    <recommendedName>
        <fullName evidence="5">TIGR04076 family protein</fullName>
    </recommendedName>
</protein>
<evidence type="ECO:0008006" key="5">
    <source>
        <dbReference type="Google" id="ProtNLM"/>
    </source>
</evidence>
<dbReference type="AlphaFoldDB" id="A0A0U5EST6"/>
<dbReference type="KEGG" id="asz:ASN_1332"/>
<keyword evidence="3" id="KW-1185">Reference proteome</keyword>
<reference evidence="1" key="2">
    <citation type="submission" date="2014-09" db="EMBL/GenBank/DDBJ databases">
        <authorList>
            <person name="Magalhaes I.L.F."/>
            <person name="Oliveira U."/>
            <person name="Santos F.R."/>
            <person name="Vidigal T.H.D.A."/>
            <person name="Brescovit A.D."/>
            <person name="Santos A.J."/>
        </authorList>
    </citation>
    <scope>NUCLEOTIDE SEQUENCE</scope>
    <source>
        <strain evidence="1">108B</strain>
    </source>
</reference>
<dbReference type="InterPro" id="IPR023811">
    <property type="entry name" value="CHP04076"/>
</dbReference>
<dbReference type="EMBL" id="LN606600">
    <property type="protein sequence ID" value="CEF40697.1"/>
    <property type="molecule type" value="Genomic_DNA"/>
</dbReference>
<proteinExistence type="predicted"/>
<dbReference type="GeneID" id="34782414"/>
<gene>
    <name evidence="1" type="ORF">ASN_1332</name>
    <name evidence="2" type="ORF">HK16_08865</name>
</gene>
<dbReference type="RefSeq" id="WP_058987475.1">
    <property type="nucleotide sequence ID" value="NZ_JAIMFQ010000008.1"/>
</dbReference>
<evidence type="ECO:0000313" key="3">
    <source>
        <dbReference type="Proteomes" id="UP000056109"/>
    </source>
</evidence>
<dbReference type="Proteomes" id="UP000056109">
    <property type="component" value="Chromosome I"/>
</dbReference>
<evidence type="ECO:0000313" key="1">
    <source>
        <dbReference type="EMBL" id="CEF40697.1"/>
    </source>
</evidence>
<reference evidence="2 4" key="1">
    <citation type="submission" date="2014-06" db="EMBL/GenBank/DDBJ databases">
        <authorList>
            <person name="Ju J."/>
            <person name="Zhang J."/>
        </authorList>
    </citation>
    <scope>NUCLEOTIDE SEQUENCE [LARGE SCALE GENOMIC DNA]</scope>
    <source>
        <strain evidence="2">DmL_050</strain>
    </source>
</reference>
<organism evidence="1 3">
    <name type="scientific">Acetobacter senegalensis</name>
    <dbReference type="NCBI Taxonomy" id="446692"/>
    <lineage>
        <taxon>Bacteria</taxon>
        <taxon>Pseudomonadati</taxon>
        <taxon>Pseudomonadota</taxon>
        <taxon>Alphaproteobacteria</taxon>
        <taxon>Acetobacterales</taxon>
        <taxon>Acetobacteraceae</taxon>
        <taxon>Acetobacter</taxon>
    </lineage>
</organism>
<dbReference type="Proteomes" id="UP000195072">
    <property type="component" value="Unassembled WGS sequence"/>
</dbReference>
<evidence type="ECO:0000313" key="4">
    <source>
        <dbReference type="Proteomes" id="UP000195072"/>
    </source>
</evidence>